<keyword evidence="3" id="KW-1185">Reference proteome</keyword>
<feature type="compositionally biased region" description="Basic residues" evidence="1">
    <location>
        <begin position="222"/>
        <end position="248"/>
    </location>
</feature>
<evidence type="ECO:0000313" key="2">
    <source>
        <dbReference type="EMBL" id="AGM04404.1"/>
    </source>
</evidence>
<feature type="compositionally biased region" description="Basic residues" evidence="1">
    <location>
        <begin position="136"/>
        <end position="145"/>
    </location>
</feature>
<feature type="compositionally biased region" description="Basic and acidic residues" evidence="1">
    <location>
        <begin position="394"/>
        <end position="406"/>
    </location>
</feature>
<protein>
    <submittedName>
        <fullName evidence="2">Uncharacterized protein</fullName>
    </submittedName>
</protein>
<dbReference type="AlphaFoldDB" id="R4SLJ1"/>
<proteinExistence type="predicted"/>
<sequence length="578" mass="63075">MVGAFGSAGDAIPARYGRTRSTCQCATRHRVTHVGKVTVSAGQSMILVADQGVRVYYLKCGFGDRQEGRRADVLLPRHLRAGRRRAEGGVAAVSRHGRGDRAGDGRRRLRPRRSASPDLWRRRGGVGHATAARLRAPGRRSRRSPARVDHSGDSSRARRPAPGDRARHALGRLVARLRRQGIHPGRPSESPSGAATPHARTDRPDRDRRCRRGALLAGDGRRRARRRRPAVRHLHHRRSLPLRTRRPRPGGDQGRRDPAGVARVPEGRGAAVRRTRRGTPLAVSRHAGLHRGPGRATGPRAAFRRRAPALGPSGTAGETAVRAQTRRPGTLRRADRPRHQGRRRRRATARDPDPFGDPAQRAGTRVRRGTGHRHPRTRRPRRRAGLGHVPGRPRPGERRNRPDHPRPPRRTGALTGTDRDEAGGDPADLEGRRRRGVAVARRVLRQAGAGHRSRLAGVRGRHGVPGPHPPRLDVPLADRPRRRRSGAAVGVDAASDRGAHPGHGARVHGHPPHAARGRPRGDEPVGPRTDGQPRGDRGDGAPVSVHRRPTADAAPADRAEFGTAGALRPLRAQLSRWI</sequence>
<gene>
    <name evidence="2" type="ORF">AORI_1816</name>
</gene>
<name>R4SLJ1_9PSEU</name>
<accession>R4SLJ1</accession>
<feature type="compositionally biased region" description="Basic and acidic residues" evidence="1">
    <location>
        <begin position="146"/>
        <end position="166"/>
    </location>
</feature>
<feature type="region of interest" description="Disordered" evidence="1">
    <location>
        <begin position="178"/>
        <end position="566"/>
    </location>
</feature>
<dbReference type="HOGENOM" id="CLU_471481_0_0_11"/>
<dbReference type="KEGG" id="aoi:AORI_1816"/>
<feature type="compositionally biased region" description="Basic and acidic residues" evidence="1">
    <location>
        <begin position="199"/>
        <end position="208"/>
    </location>
</feature>
<feature type="compositionally biased region" description="Basic residues" evidence="1">
    <location>
        <begin position="503"/>
        <end position="518"/>
    </location>
</feature>
<feature type="compositionally biased region" description="Basic and acidic residues" evidence="1">
    <location>
        <begin position="519"/>
        <end position="539"/>
    </location>
</feature>
<evidence type="ECO:0000313" key="3">
    <source>
        <dbReference type="Proteomes" id="UP000013968"/>
    </source>
</evidence>
<feature type="region of interest" description="Disordered" evidence="1">
    <location>
        <begin position="85"/>
        <end position="166"/>
    </location>
</feature>
<organism evidence="2 3">
    <name type="scientific">Amycolatopsis keratiniphila</name>
    <dbReference type="NCBI Taxonomy" id="129921"/>
    <lineage>
        <taxon>Bacteria</taxon>
        <taxon>Bacillati</taxon>
        <taxon>Actinomycetota</taxon>
        <taxon>Actinomycetes</taxon>
        <taxon>Pseudonocardiales</taxon>
        <taxon>Pseudonocardiaceae</taxon>
        <taxon>Amycolatopsis</taxon>
        <taxon>Amycolatopsis japonica group</taxon>
    </lineage>
</organism>
<dbReference type="Proteomes" id="UP000013968">
    <property type="component" value="Chromosome"/>
</dbReference>
<dbReference type="EMBL" id="CP003410">
    <property type="protein sequence ID" value="AGM04404.1"/>
    <property type="molecule type" value="Genomic_DNA"/>
</dbReference>
<feature type="compositionally biased region" description="Basic and acidic residues" evidence="1">
    <location>
        <begin position="97"/>
        <end position="106"/>
    </location>
</feature>
<feature type="compositionally biased region" description="Low complexity" evidence="1">
    <location>
        <begin position="437"/>
        <end position="450"/>
    </location>
</feature>
<feature type="compositionally biased region" description="Basic residues" evidence="1">
    <location>
        <begin position="364"/>
        <end position="385"/>
    </location>
</feature>
<reference evidence="2 3" key="1">
    <citation type="journal article" date="2013" name="BMC Genomics">
        <title>ContigScape: a Cytoscape plugin facilitating microbial genome gap closing.</title>
        <authorList>
            <person name="Tang B."/>
            <person name="Wang Q."/>
            <person name="Yang M."/>
            <person name="Xie F."/>
            <person name="Zhu Y."/>
            <person name="Zhuo Y."/>
            <person name="Wang S."/>
            <person name="Gao H."/>
            <person name="Ding X."/>
            <person name="Zhang L."/>
            <person name="Zhao G."/>
            <person name="Zheng H."/>
        </authorList>
    </citation>
    <scope>NUCLEOTIDE SEQUENCE [LARGE SCALE GENOMIC DNA]</scope>
    <source>
        <strain evidence="2 3">HCCB10007</strain>
    </source>
</reference>
<feature type="compositionally biased region" description="Basic residues" evidence="1">
    <location>
        <begin position="451"/>
        <end position="462"/>
    </location>
</feature>
<evidence type="ECO:0000256" key="1">
    <source>
        <dbReference type="SAM" id="MobiDB-lite"/>
    </source>
</evidence>